<evidence type="ECO:0000313" key="1">
    <source>
        <dbReference type="EMBL" id="KAL3308296.1"/>
    </source>
</evidence>
<sequence length="107" mass="11789">MSVDSTNFGCACPPNRTLDANHDRSICGPKLADLGEFCDNVNAICRSKYALCQPYDKSLSKFVTLSAKKGVTAIQGRCACMQNLVAVFQNNLQYHECCELHICRPVL</sequence>
<keyword evidence="2" id="KW-1185">Reference proteome</keyword>
<proteinExistence type="predicted"/>
<accession>A0ABD2PL97</accession>
<name>A0ABD2PL97_9PLAT</name>
<dbReference type="Proteomes" id="UP001626550">
    <property type="component" value="Unassembled WGS sequence"/>
</dbReference>
<dbReference type="EMBL" id="JBJKFK010005483">
    <property type="protein sequence ID" value="KAL3308296.1"/>
    <property type="molecule type" value="Genomic_DNA"/>
</dbReference>
<gene>
    <name evidence="1" type="ORF">Ciccas_013173</name>
</gene>
<reference evidence="1 2" key="1">
    <citation type="submission" date="2024-11" db="EMBL/GenBank/DDBJ databases">
        <title>Adaptive evolution of stress response genes in parasites aligns with host niche diversity.</title>
        <authorList>
            <person name="Hahn C."/>
            <person name="Resl P."/>
        </authorList>
    </citation>
    <scope>NUCLEOTIDE SEQUENCE [LARGE SCALE GENOMIC DNA]</scope>
    <source>
        <strain evidence="1">EGGRZ-B1_66</strain>
        <tissue evidence="1">Body</tissue>
    </source>
</reference>
<evidence type="ECO:0000313" key="2">
    <source>
        <dbReference type="Proteomes" id="UP001626550"/>
    </source>
</evidence>
<dbReference type="AlphaFoldDB" id="A0ABD2PL97"/>
<protein>
    <submittedName>
        <fullName evidence="1">Uncharacterized protein</fullName>
    </submittedName>
</protein>
<comment type="caution">
    <text evidence="1">The sequence shown here is derived from an EMBL/GenBank/DDBJ whole genome shotgun (WGS) entry which is preliminary data.</text>
</comment>
<organism evidence="1 2">
    <name type="scientific">Cichlidogyrus casuarinus</name>
    <dbReference type="NCBI Taxonomy" id="1844966"/>
    <lineage>
        <taxon>Eukaryota</taxon>
        <taxon>Metazoa</taxon>
        <taxon>Spiralia</taxon>
        <taxon>Lophotrochozoa</taxon>
        <taxon>Platyhelminthes</taxon>
        <taxon>Monogenea</taxon>
        <taxon>Monopisthocotylea</taxon>
        <taxon>Dactylogyridea</taxon>
        <taxon>Ancyrocephalidae</taxon>
        <taxon>Cichlidogyrus</taxon>
    </lineage>
</organism>